<dbReference type="PANTHER" id="PTHR34107:SF4">
    <property type="entry name" value="SLL1222 PROTEIN"/>
    <property type="match status" value="1"/>
</dbReference>
<dbReference type="InterPro" id="IPR008538">
    <property type="entry name" value="Uma2"/>
</dbReference>
<dbReference type="EMBL" id="VXRY01000372">
    <property type="protein sequence ID" value="MXY34283.1"/>
    <property type="molecule type" value="Genomic_DNA"/>
</dbReference>
<evidence type="ECO:0000313" key="2">
    <source>
        <dbReference type="EMBL" id="MXY34283.1"/>
    </source>
</evidence>
<dbReference type="Pfam" id="PF05685">
    <property type="entry name" value="Uma2"/>
    <property type="match status" value="1"/>
</dbReference>
<feature type="domain" description="Putative restriction endonuclease" evidence="1">
    <location>
        <begin position="24"/>
        <end position="184"/>
    </location>
</feature>
<keyword evidence="2" id="KW-0378">Hydrolase</keyword>
<proteinExistence type="predicted"/>
<dbReference type="AlphaFoldDB" id="A0A6B0Y2K3"/>
<dbReference type="InterPro" id="IPR012296">
    <property type="entry name" value="Nuclease_put_TT1808"/>
</dbReference>
<dbReference type="GO" id="GO:0004519">
    <property type="term" value="F:endonuclease activity"/>
    <property type="evidence" value="ECO:0007669"/>
    <property type="project" value="UniProtKB-KW"/>
</dbReference>
<keyword evidence="2" id="KW-0255">Endonuclease</keyword>
<protein>
    <submittedName>
        <fullName evidence="2">Uma2 family endonuclease</fullName>
    </submittedName>
</protein>
<name>A0A6B0Y2K3_9RHOB</name>
<reference evidence="2" key="1">
    <citation type="submission" date="2019-09" db="EMBL/GenBank/DDBJ databases">
        <title>Characterisation of the sponge microbiome using genome-centric metagenomics.</title>
        <authorList>
            <person name="Engelberts J.P."/>
            <person name="Robbins S.J."/>
            <person name="De Goeij J.M."/>
            <person name="Aranda M."/>
            <person name="Bell S.C."/>
            <person name="Webster N.S."/>
        </authorList>
    </citation>
    <scope>NUCLEOTIDE SEQUENCE</scope>
    <source>
        <strain evidence="2">SB0664_bin_43</strain>
    </source>
</reference>
<evidence type="ECO:0000259" key="1">
    <source>
        <dbReference type="Pfam" id="PF05685"/>
    </source>
</evidence>
<accession>A0A6B0Y2K3</accession>
<sequence>MNVQSRPTGKSHRKATYQDVLDAPPHVVAEVLAGTLHTHPRPAARHAWASSRLGGRLDGSFNPGAGGPGGWWIVFEPELHLGDDIVVPDQAGWRHETMPEYPDAAYFDIAPDWACEVLSPSTRRIDQNEKRTIYAREGVSHLWFVDPVSKTLEAFELRDGHWVLLVTLADDAPVSLPPFEAISFPLDALWPDGAAADGGESG</sequence>
<dbReference type="CDD" id="cd06260">
    <property type="entry name" value="DUF820-like"/>
    <property type="match status" value="1"/>
</dbReference>
<dbReference type="Gene3D" id="3.90.1570.10">
    <property type="entry name" value="tt1808, chain A"/>
    <property type="match status" value="1"/>
</dbReference>
<dbReference type="InterPro" id="IPR011335">
    <property type="entry name" value="Restrct_endonuc-II-like"/>
</dbReference>
<dbReference type="SUPFAM" id="SSF52980">
    <property type="entry name" value="Restriction endonuclease-like"/>
    <property type="match status" value="1"/>
</dbReference>
<keyword evidence="2" id="KW-0540">Nuclease</keyword>
<comment type="caution">
    <text evidence="2">The sequence shown here is derived from an EMBL/GenBank/DDBJ whole genome shotgun (WGS) entry which is preliminary data.</text>
</comment>
<gene>
    <name evidence="2" type="ORF">F4Y60_09375</name>
</gene>
<dbReference type="PANTHER" id="PTHR34107">
    <property type="entry name" value="SLL0198 PROTEIN-RELATED"/>
    <property type="match status" value="1"/>
</dbReference>
<organism evidence="2">
    <name type="scientific">Boseongicola sp. SB0664_bin_43</name>
    <dbReference type="NCBI Taxonomy" id="2604844"/>
    <lineage>
        <taxon>Bacteria</taxon>
        <taxon>Pseudomonadati</taxon>
        <taxon>Pseudomonadota</taxon>
        <taxon>Alphaproteobacteria</taxon>
        <taxon>Rhodobacterales</taxon>
        <taxon>Paracoccaceae</taxon>
        <taxon>Boseongicola</taxon>
    </lineage>
</organism>